<protein>
    <submittedName>
        <fullName evidence="1">Uncharacterized protein</fullName>
    </submittedName>
</protein>
<reference evidence="2" key="1">
    <citation type="submission" date="2020-06" db="EMBL/GenBank/DDBJ databases">
        <title>Draft genomic sequence of Geomonas sp. Red330.</title>
        <authorList>
            <person name="Itoh H."/>
            <person name="Zhenxing X."/>
            <person name="Ushijima N."/>
            <person name="Masuda Y."/>
            <person name="Shiratori Y."/>
            <person name="Senoo K."/>
        </authorList>
    </citation>
    <scope>NUCLEOTIDE SEQUENCE [LARGE SCALE GENOMIC DNA]</scope>
    <source>
        <strain evidence="2">Red330</strain>
    </source>
</reference>
<dbReference type="Proteomes" id="UP000556026">
    <property type="component" value="Unassembled WGS sequence"/>
</dbReference>
<accession>A0A6V8MPN3</accession>
<evidence type="ECO:0000313" key="1">
    <source>
        <dbReference type="EMBL" id="GFO62016.1"/>
    </source>
</evidence>
<keyword evidence="2" id="KW-1185">Reference proteome</keyword>
<organism evidence="1 2">
    <name type="scientific">Geomonas silvestris</name>
    <dbReference type="NCBI Taxonomy" id="2740184"/>
    <lineage>
        <taxon>Bacteria</taxon>
        <taxon>Pseudomonadati</taxon>
        <taxon>Thermodesulfobacteriota</taxon>
        <taxon>Desulfuromonadia</taxon>
        <taxon>Geobacterales</taxon>
        <taxon>Geobacteraceae</taxon>
        <taxon>Geomonas</taxon>
    </lineage>
</organism>
<proteinExistence type="predicted"/>
<dbReference type="EMBL" id="BLXX01000024">
    <property type="protein sequence ID" value="GFO62016.1"/>
    <property type="molecule type" value="Genomic_DNA"/>
</dbReference>
<sequence length="58" mass="6703">MTWGELNSQERAILVLVRKLEPQTVLDVMEQALMESPFEPHLVKLRDIAARRVPKFTA</sequence>
<dbReference type="RefSeq" id="WP_183356798.1">
    <property type="nucleotide sequence ID" value="NZ_BLXX01000024.1"/>
</dbReference>
<dbReference type="AlphaFoldDB" id="A0A6V8MPN3"/>
<name>A0A6V8MPN3_9BACT</name>
<evidence type="ECO:0000313" key="2">
    <source>
        <dbReference type="Proteomes" id="UP000556026"/>
    </source>
</evidence>
<gene>
    <name evidence="1" type="ORF">GMST_43410</name>
</gene>
<comment type="caution">
    <text evidence="1">The sequence shown here is derived from an EMBL/GenBank/DDBJ whole genome shotgun (WGS) entry which is preliminary data.</text>
</comment>